<dbReference type="AlphaFoldDB" id="A0AAV5T1H8"/>
<evidence type="ECO:0000313" key="1">
    <source>
        <dbReference type="EMBL" id="GMS87434.1"/>
    </source>
</evidence>
<protein>
    <recommendedName>
        <fullName evidence="3">DUF659 domain-containing protein</fullName>
    </recommendedName>
</protein>
<comment type="caution">
    <text evidence="1">The sequence shown here is derived from an EMBL/GenBank/DDBJ whole genome shotgun (WGS) entry which is preliminary data.</text>
</comment>
<feature type="non-terminal residue" evidence="1">
    <location>
        <position position="1"/>
    </location>
</feature>
<organism evidence="1 2">
    <name type="scientific">Pristionchus entomophagus</name>
    <dbReference type="NCBI Taxonomy" id="358040"/>
    <lineage>
        <taxon>Eukaryota</taxon>
        <taxon>Metazoa</taxon>
        <taxon>Ecdysozoa</taxon>
        <taxon>Nematoda</taxon>
        <taxon>Chromadorea</taxon>
        <taxon>Rhabditida</taxon>
        <taxon>Rhabditina</taxon>
        <taxon>Diplogasteromorpha</taxon>
        <taxon>Diplogasteroidea</taxon>
        <taxon>Neodiplogasteridae</taxon>
        <taxon>Pristionchus</taxon>
    </lineage>
</organism>
<dbReference type="EMBL" id="BTSX01000003">
    <property type="protein sequence ID" value="GMS87434.1"/>
    <property type="molecule type" value="Genomic_DNA"/>
</dbReference>
<name>A0AAV5T1H8_9BILA</name>
<evidence type="ECO:0000313" key="2">
    <source>
        <dbReference type="Proteomes" id="UP001432027"/>
    </source>
</evidence>
<accession>A0AAV5T1H8</accession>
<dbReference type="Proteomes" id="UP001432027">
    <property type="component" value="Unassembled WGS sequence"/>
</dbReference>
<sequence length="112" mass="12608">LLVHNKSVTNPNQVADLEKRVTRFPAATNTPANVVENQAFRDLFTKDEQRLIPSRKQLHSRIVPALAQEIQNDIKKKLQGREVSIMTDVWTNKGATVSLNGVVVSFVNDSWD</sequence>
<reference evidence="1" key="1">
    <citation type="submission" date="2023-10" db="EMBL/GenBank/DDBJ databases">
        <title>Genome assembly of Pristionchus species.</title>
        <authorList>
            <person name="Yoshida K."/>
            <person name="Sommer R.J."/>
        </authorList>
    </citation>
    <scope>NUCLEOTIDE SEQUENCE</scope>
    <source>
        <strain evidence="1">RS0144</strain>
    </source>
</reference>
<proteinExistence type="predicted"/>
<feature type="non-terminal residue" evidence="1">
    <location>
        <position position="112"/>
    </location>
</feature>
<gene>
    <name evidence="1" type="ORF">PENTCL1PPCAC_9609</name>
</gene>
<evidence type="ECO:0008006" key="3">
    <source>
        <dbReference type="Google" id="ProtNLM"/>
    </source>
</evidence>
<keyword evidence="2" id="KW-1185">Reference proteome</keyword>